<organism evidence="2 3">
    <name type="scientific">Ancylomarina subtilis</name>
    <dbReference type="NCBI Taxonomy" id="1639035"/>
    <lineage>
        <taxon>Bacteria</taxon>
        <taxon>Pseudomonadati</taxon>
        <taxon>Bacteroidota</taxon>
        <taxon>Bacteroidia</taxon>
        <taxon>Marinilabiliales</taxon>
        <taxon>Marinifilaceae</taxon>
        <taxon>Ancylomarina</taxon>
    </lineage>
</organism>
<reference evidence="2 3" key="1">
    <citation type="submission" date="2019-02" db="EMBL/GenBank/DDBJ databases">
        <title>Genomic Encyclopedia of Type Strains, Phase IV (KMG-IV): sequencing the most valuable type-strain genomes for metagenomic binning, comparative biology and taxonomic classification.</title>
        <authorList>
            <person name="Goeker M."/>
        </authorList>
    </citation>
    <scope>NUCLEOTIDE SEQUENCE [LARGE SCALE GENOMIC DNA]</scope>
    <source>
        <strain evidence="2 3">DSM 28825</strain>
    </source>
</reference>
<keyword evidence="1" id="KW-0472">Membrane</keyword>
<dbReference type="OrthoDB" id="1121915at2"/>
<accession>A0A4Q7V9J1</accession>
<keyword evidence="1" id="KW-1133">Transmembrane helix</keyword>
<dbReference type="RefSeq" id="WP_130308518.1">
    <property type="nucleotide sequence ID" value="NZ_SHKN01000005.1"/>
</dbReference>
<evidence type="ECO:0000256" key="1">
    <source>
        <dbReference type="SAM" id="Phobius"/>
    </source>
</evidence>
<proteinExistence type="predicted"/>
<name>A0A4Q7V9J1_9BACT</name>
<keyword evidence="1" id="KW-0812">Transmembrane</keyword>
<evidence type="ECO:0000313" key="3">
    <source>
        <dbReference type="Proteomes" id="UP000293562"/>
    </source>
</evidence>
<evidence type="ECO:0000313" key="2">
    <source>
        <dbReference type="EMBL" id="RZT91352.1"/>
    </source>
</evidence>
<feature type="transmembrane region" description="Helical" evidence="1">
    <location>
        <begin position="12"/>
        <end position="32"/>
    </location>
</feature>
<comment type="caution">
    <text evidence="2">The sequence shown here is derived from an EMBL/GenBank/DDBJ whole genome shotgun (WGS) entry which is preliminary data.</text>
</comment>
<protein>
    <submittedName>
        <fullName evidence="2">Uncharacterized protein</fullName>
    </submittedName>
</protein>
<dbReference type="Proteomes" id="UP000293562">
    <property type="component" value="Unassembled WGS sequence"/>
</dbReference>
<keyword evidence="3" id="KW-1185">Reference proteome</keyword>
<gene>
    <name evidence="2" type="ORF">EV201_3167</name>
</gene>
<feature type="transmembrane region" description="Helical" evidence="1">
    <location>
        <begin position="52"/>
        <end position="70"/>
    </location>
</feature>
<dbReference type="AlphaFoldDB" id="A0A4Q7V9J1"/>
<dbReference type="EMBL" id="SHKN01000005">
    <property type="protein sequence ID" value="RZT91352.1"/>
    <property type="molecule type" value="Genomic_DNA"/>
</dbReference>
<sequence length="83" mass="9989">MFDTSFGLKTWIYPGLFWGVFMYLGLTILLPVMDGEIITWEKVYTLLTGKKIYSLPFWVICGLVMQYFQYKWRNNKGKYKRKI</sequence>